<reference evidence="2" key="1">
    <citation type="submission" date="2013-11" db="EMBL/GenBank/DDBJ databases">
        <title>Genome sequence of the fusiform rust pathogen reveals effectors for host alternation and coevolution with pine.</title>
        <authorList>
            <consortium name="DOE Joint Genome Institute"/>
            <person name="Smith K."/>
            <person name="Pendleton A."/>
            <person name="Kubisiak T."/>
            <person name="Anderson C."/>
            <person name="Salamov A."/>
            <person name="Aerts A."/>
            <person name="Riley R."/>
            <person name="Clum A."/>
            <person name="Lindquist E."/>
            <person name="Ence D."/>
            <person name="Campbell M."/>
            <person name="Kronenberg Z."/>
            <person name="Feau N."/>
            <person name="Dhillon B."/>
            <person name="Hamelin R."/>
            <person name="Burleigh J."/>
            <person name="Smith J."/>
            <person name="Yandell M."/>
            <person name="Nelson C."/>
            <person name="Grigoriev I."/>
            <person name="Davis J."/>
        </authorList>
    </citation>
    <scope>NUCLEOTIDE SEQUENCE</scope>
    <source>
        <strain evidence="2">G11</strain>
    </source>
</reference>
<name>A0A9P6NU88_9BASI</name>
<sequence length="119" mass="13048">MQKAQPGVPEVASPEATFQTPKKGSSSYTSFKSKTFRFSSPFGTRETFPPTSGTVPDSTNNLCHPSRAFEQAFNHLQPTRLLLTNLKPEPDRDKQTTSFPSSPSVSSPSRIRSSLTLTI</sequence>
<gene>
    <name evidence="2" type="ORF">CROQUDRAFT_104418</name>
</gene>
<accession>A0A9P6NU88</accession>
<evidence type="ECO:0000313" key="2">
    <source>
        <dbReference type="EMBL" id="KAG0150319.1"/>
    </source>
</evidence>
<dbReference type="Proteomes" id="UP000886653">
    <property type="component" value="Unassembled WGS sequence"/>
</dbReference>
<comment type="caution">
    <text evidence="2">The sequence shown here is derived from an EMBL/GenBank/DDBJ whole genome shotgun (WGS) entry which is preliminary data.</text>
</comment>
<evidence type="ECO:0000313" key="3">
    <source>
        <dbReference type="Proteomes" id="UP000886653"/>
    </source>
</evidence>
<dbReference type="AlphaFoldDB" id="A0A9P6NU88"/>
<organism evidence="2 3">
    <name type="scientific">Cronartium quercuum f. sp. fusiforme G11</name>
    <dbReference type="NCBI Taxonomy" id="708437"/>
    <lineage>
        <taxon>Eukaryota</taxon>
        <taxon>Fungi</taxon>
        <taxon>Dikarya</taxon>
        <taxon>Basidiomycota</taxon>
        <taxon>Pucciniomycotina</taxon>
        <taxon>Pucciniomycetes</taxon>
        <taxon>Pucciniales</taxon>
        <taxon>Coleosporiaceae</taxon>
        <taxon>Cronartium</taxon>
    </lineage>
</organism>
<proteinExistence type="predicted"/>
<feature type="region of interest" description="Disordered" evidence="1">
    <location>
        <begin position="42"/>
        <end position="63"/>
    </location>
</feature>
<feature type="compositionally biased region" description="Polar residues" evidence="1">
    <location>
        <begin position="49"/>
        <end position="63"/>
    </location>
</feature>
<feature type="region of interest" description="Disordered" evidence="1">
    <location>
        <begin position="1"/>
        <end position="30"/>
    </location>
</feature>
<feature type="region of interest" description="Disordered" evidence="1">
    <location>
        <begin position="84"/>
        <end position="119"/>
    </location>
</feature>
<keyword evidence="3" id="KW-1185">Reference proteome</keyword>
<evidence type="ECO:0000256" key="1">
    <source>
        <dbReference type="SAM" id="MobiDB-lite"/>
    </source>
</evidence>
<protein>
    <submittedName>
        <fullName evidence="2">Uncharacterized protein</fullName>
    </submittedName>
</protein>
<dbReference type="EMBL" id="MU167220">
    <property type="protein sequence ID" value="KAG0150319.1"/>
    <property type="molecule type" value="Genomic_DNA"/>
</dbReference>
<feature type="compositionally biased region" description="Low complexity" evidence="1">
    <location>
        <begin position="98"/>
        <end position="119"/>
    </location>
</feature>